<comment type="subcellular location">
    <subcellularLocation>
        <location evidence="1 9">Cytoplasm</location>
    </subcellularLocation>
</comment>
<comment type="caution">
    <text evidence="12">The sequence shown here is derived from an EMBL/GenBank/DDBJ whole genome shotgun (WGS) entry which is preliminary data.</text>
</comment>
<dbReference type="CDD" id="cd00798">
    <property type="entry name" value="INT_XerDC_C"/>
    <property type="match status" value="1"/>
</dbReference>
<keyword evidence="5 9" id="KW-0229">DNA integration</keyword>
<dbReference type="PANTHER" id="PTHR30349">
    <property type="entry name" value="PHAGE INTEGRASE-RELATED"/>
    <property type="match status" value="1"/>
</dbReference>
<evidence type="ECO:0000256" key="8">
    <source>
        <dbReference type="ARBA" id="ARBA00023306"/>
    </source>
</evidence>
<feature type="domain" description="Tyr recombinase" evidence="10">
    <location>
        <begin position="114"/>
        <end position="294"/>
    </location>
</feature>
<evidence type="ECO:0000256" key="1">
    <source>
        <dbReference type="ARBA" id="ARBA00004496"/>
    </source>
</evidence>
<evidence type="ECO:0000313" key="13">
    <source>
        <dbReference type="Proteomes" id="UP000244248"/>
    </source>
</evidence>
<dbReference type="GO" id="GO:0005737">
    <property type="term" value="C:cytoplasm"/>
    <property type="evidence" value="ECO:0007669"/>
    <property type="project" value="UniProtKB-SubCell"/>
</dbReference>
<dbReference type="PROSITE" id="PS51898">
    <property type="entry name" value="TYR_RECOMBINASE"/>
    <property type="match status" value="1"/>
</dbReference>
<comment type="similarity">
    <text evidence="9">Belongs to the 'phage' integrase family. XerC subfamily.</text>
</comment>
<dbReference type="GO" id="GO:0007059">
    <property type="term" value="P:chromosome segregation"/>
    <property type="evidence" value="ECO:0007669"/>
    <property type="project" value="UniProtKB-UniRule"/>
</dbReference>
<comment type="subunit">
    <text evidence="9">Forms a cyclic heterotetrameric complex composed of two molecules of XerC and two molecules of XerD.</text>
</comment>
<sequence>MTSEQESFLAPLITEYCDYLKQEKHYSPNTIESAQRDLKLFREYCAKARINGFNNIDAHTVRGFIAALHREEHQPVSLHRYLSMLRGFFKYQIRRERMSANPAVGVRAPKFRRKLPGVITADELNGALNQPVQGDDDIRDSAIVELFYSCGLRLAELHGLNASALSAGQTEITVLGKGQKERVVLVGKPARKAIDAWLELRAKRAAVGESALFVGRNGARFARASIGVALKRWAARRGLGVNLHPHRLRHSFATHLLESSGDLRSVQELLGHANLSTTQIYTHLDWKHLAKVYDQAHPRAKRKSD</sequence>
<dbReference type="GO" id="GO:0003677">
    <property type="term" value="F:DNA binding"/>
    <property type="evidence" value="ECO:0007669"/>
    <property type="project" value="UniProtKB-UniRule"/>
</dbReference>
<keyword evidence="2 9" id="KW-0963">Cytoplasm</keyword>
<feature type="active site" evidence="9">
    <location>
        <position position="177"/>
    </location>
</feature>
<feature type="active site" evidence="9">
    <location>
        <position position="249"/>
    </location>
</feature>
<keyword evidence="4 9" id="KW-0159">Chromosome partition</keyword>
<gene>
    <name evidence="9" type="primary">xerC</name>
    <name evidence="12" type="ORF">CJD38_15590</name>
</gene>
<dbReference type="GO" id="GO:0006313">
    <property type="term" value="P:DNA transposition"/>
    <property type="evidence" value="ECO:0007669"/>
    <property type="project" value="UniProtKB-UniRule"/>
</dbReference>
<dbReference type="Gene3D" id="1.10.150.130">
    <property type="match status" value="1"/>
</dbReference>
<dbReference type="InterPro" id="IPR013762">
    <property type="entry name" value="Integrase-like_cat_sf"/>
</dbReference>
<dbReference type="InterPro" id="IPR002104">
    <property type="entry name" value="Integrase_catalytic"/>
</dbReference>
<accession>A0A2T5MCQ4</accession>
<feature type="active site" description="O-(3'-phospho-DNA)-tyrosine intermediate" evidence="9">
    <location>
        <position position="281"/>
    </location>
</feature>
<dbReference type="Pfam" id="PF02899">
    <property type="entry name" value="Phage_int_SAM_1"/>
    <property type="match status" value="1"/>
</dbReference>
<proteinExistence type="inferred from homology"/>
<evidence type="ECO:0000256" key="6">
    <source>
        <dbReference type="ARBA" id="ARBA00023125"/>
    </source>
</evidence>
<dbReference type="Pfam" id="PF00589">
    <property type="entry name" value="Phage_integrase"/>
    <property type="match status" value="1"/>
</dbReference>
<dbReference type="PANTHER" id="PTHR30349:SF81">
    <property type="entry name" value="TYROSINE RECOMBINASE XERC"/>
    <property type="match status" value="1"/>
</dbReference>
<feature type="active site" evidence="9">
    <location>
        <position position="153"/>
    </location>
</feature>
<evidence type="ECO:0000313" key="12">
    <source>
        <dbReference type="EMBL" id="PTU30362.1"/>
    </source>
</evidence>
<keyword evidence="8 9" id="KW-0131">Cell cycle</keyword>
<feature type="active site" evidence="9">
    <location>
        <position position="246"/>
    </location>
</feature>
<evidence type="ECO:0000259" key="11">
    <source>
        <dbReference type="PROSITE" id="PS51900"/>
    </source>
</evidence>
<feature type="active site" evidence="9">
    <location>
        <position position="272"/>
    </location>
</feature>
<evidence type="ECO:0000256" key="9">
    <source>
        <dbReference type="HAMAP-Rule" id="MF_01808"/>
    </source>
</evidence>
<keyword evidence="6 9" id="KW-0238">DNA-binding</keyword>
<dbReference type="GO" id="GO:0009037">
    <property type="term" value="F:tyrosine-based site-specific recombinase activity"/>
    <property type="evidence" value="ECO:0007669"/>
    <property type="project" value="UniProtKB-UniRule"/>
</dbReference>
<dbReference type="PROSITE" id="PS51900">
    <property type="entry name" value="CB"/>
    <property type="match status" value="1"/>
</dbReference>
<reference evidence="12 13" key="1">
    <citation type="submission" date="2018-04" db="EMBL/GenBank/DDBJ databases">
        <title>Novel species isolated from glacier.</title>
        <authorList>
            <person name="Liu Q."/>
            <person name="Xin Y.-H."/>
        </authorList>
    </citation>
    <scope>NUCLEOTIDE SEQUENCE [LARGE SCALE GENOMIC DNA]</scope>
    <source>
        <strain evidence="12 13">GT1R17</strain>
    </source>
</reference>
<evidence type="ECO:0000256" key="2">
    <source>
        <dbReference type="ARBA" id="ARBA00022490"/>
    </source>
</evidence>
<keyword evidence="3 9" id="KW-0132">Cell division</keyword>
<dbReference type="RefSeq" id="WP_107941307.1">
    <property type="nucleotide sequence ID" value="NZ_QANS01000006.1"/>
</dbReference>
<dbReference type="InterPro" id="IPR010998">
    <property type="entry name" value="Integrase_recombinase_N"/>
</dbReference>
<name>A0A2T5MCQ4_9GAMM</name>
<dbReference type="AlphaFoldDB" id="A0A2T5MCQ4"/>
<evidence type="ECO:0000256" key="4">
    <source>
        <dbReference type="ARBA" id="ARBA00022829"/>
    </source>
</evidence>
<evidence type="ECO:0000256" key="7">
    <source>
        <dbReference type="ARBA" id="ARBA00023172"/>
    </source>
</evidence>
<dbReference type="SUPFAM" id="SSF56349">
    <property type="entry name" value="DNA breaking-rejoining enzymes"/>
    <property type="match status" value="1"/>
</dbReference>
<dbReference type="Proteomes" id="UP000244248">
    <property type="component" value="Unassembled WGS sequence"/>
</dbReference>
<dbReference type="InterPro" id="IPR004107">
    <property type="entry name" value="Integrase_SAM-like_N"/>
</dbReference>
<feature type="domain" description="Core-binding (CB)" evidence="11">
    <location>
        <begin position="7"/>
        <end position="93"/>
    </location>
</feature>
<evidence type="ECO:0000256" key="5">
    <source>
        <dbReference type="ARBA" id="ARBA00022908"/>
    </source>
</evidence>
<organism evidence="12 13">
    <name type="scientific">Stenotrophobium rhamnosiphilum</name>
    <dbReference type="NCBI Taxonomy" id="2029166"/>
    <lineage>
        <taxon>Bacteria</taxon>
        <taxon>Pseudomonadati</taxon>
        <taxon>Pseudomonadota</taxon>
        <taxon>Gammaproteobacteria</taxon>
        <taxon>Nevskiales</taxon>
        <taxon>Nevskiaceae</taxon>
        <taxon>Stenotrophobium</taxon>
    </lineage>
</organism>
<keyword evidence="7 9" id="KW-0233">DNA recombination</keyword>
<dbReference type="GO" id="GO:0051301">
    <property type="term" value="P:cell division"/>
    <property type="evidence" value="ECO:0007669"/>
    <property type="project" value="UniProtKB-KW"/>
</dbReference>
<keyword evidence="13" id="KW-1185">Reference proteome</keyword>
<evidence type="ECO:0000256" key="3">
    <source>
        <dbReference type="ARBA" id="ARBA00022618"/>
    </source>
</evidence>
<dbReference type="Gene3D" id="1.10.443.10">
    <property type="entry name" value="Intergrase catalytic core"/>
    <property type="match status" value="1"/>
</dbReference>
<dbReference type="InterPro" id="IPR044068">
    <property type="entry name" value="CB"/>
</dbReference>
<dbReference type="OrthoDB" id="9801717at2"/>
<comment type="function">
    <text evidence="9">Site-specific tyrosine recombinase, which acts by catalyzing the cutting and rejoining of the recombining DNA molecules. The XerC-XerD complex is essential to convert dimers of the bacterial chromosome into monomers to permit their segregation at cell division. It also contributes to the segregational stability of plasmids.</text>
</comment>
<dbReference type="InterPro" id="IPR050090">
    <property type="entry name" value="Tyrosine_recombinase_XerCD"/>
</dbReference>
<dbReference type="HAMAP" id="MF_01808">
    <property type="entry name" value="Recomb_XerC_XerD"/>
    <property type="match status" value="1"/>
</dbReference>
<evidence type="ECO:0000259" key="10">
    <source>
        <dbReference type="PROSITE" id="PS51898"/>
    </source>
</evidence>
<dbReference type="InterPro" id="IPR011010">
    <property type="entry name" value="DNA_brk_join_enz"/>
</dbReference>
<dbReference type="EMBL" id="QANS01000006">
    <property type="protein sequence ID" value="PTU30362.1"/>
    <property type="molecule type" value="Genomic_DNA"/>
</dbReference>
<protein>
    <recommendedName>
        <fullName evidence="9">Tyrosine recombinase XerC</fullName>
    </recommendedName>
</protein>
<dbReference type="InterPro" id="IPR023009">
    <property type="entry name" value="Tyrosine_recombinase_XerC/XerD"/>
</dbReference>